<comment type="caution">
    <text evidence="7">The sequence shown here is derived from an EMBL/GenBank/DDBJ whole genome shotgun (WGS) entry which is preliminary data.</text>
</comment>
<name>A0AAD9GI24_9STRA</name>
<dbReference type="GO" id="GO:0016409">
    <property type="term" value="F:palmitoyltransferase activity"/>
    <property type="evidence" value="ECO:0007669"/>
    <property type="project" value="InterPro"/>
</dbReference>
<dbReference type="AlphaFoldDB" id="A0AAD9GI24"/>
<gene>
    <name evidence="7" type="ORF">P3T76_008951</name>
</gene>
<evidence type="ECO:0000313" key="7">
    <source>
        <dbReference type="EMBL" id="KAK1938876.1"/>
    </source>
</evidence>
<evidence type="ECO:0000313" key="8">
    <source>
        <dbReference type="Proteomes" id="UP001259832"/>
    </source>
</evidence>
<evidence type="ECO:0000256" key="3">
    <source>
        <dbReference type="ARBA" id="ARBA00022989"/>
    </source>
</evidence>
<keyword evidence="4 5" id="KW-0472">Membrane</keyword>
<reference evidence="7" key="1">
    <citation type="submission" date="2023-08" db="EMBL/GenBank/DDBJ databases">
        <title>Reference Genome Resource for the Citrus Pathogen Phytophthora citrophthora.</title>
        <authorList>
            <person name="Moller H."/>
            <person name="Coetzee B."/>
            <person name="Rose L.J."/>
            <person name="Van Niekerk J.M."/>
        </authorList>
    </citation>
    <scope>NUCLEOTIDE SEQUENCE</scope>
    <source>
        <strain evidence="7">STE-U-9442</strain>
    </source>
</reference>
<evidence type="ECO:0000256" key="1">
    <source>
        <dbReference type="ARBA" id="ARBA00004141"/>
    </source>
</evidence>
<sequence>MSHKRFTANPFGGLRLTAEDRIQLVEVANELILANFQAYEEYLNNHKAIDLLRWKKFTTSGATTTYLERKKSNPDSKLPKSLMVGPLPGTLDDNMFGIVSPTLEATRIKSSYLEDLSAAAVLATIVEPSQEEPFRSVVVKWMEIDIPGSSIGLVHNRDYVYVESTGIMLLNNGERVGYHLFHSVSFPDTHELPNRVRGNLSFCAIFHQEGTDRTDCRGYGIMDPAGDMIRPMAVSGMVQATMAGLKYSYCGQMKKLSWFLEQKNAKAREQSAPAVKPECVTCFKPTKTTKSLVGKSSSTCKLCFGVVCSSCKVYKKLSFISPDLELSQRKVAFCVKCLLEAMRLDTLEAARHQFVYKKQVRRYTGVAISSDASSNSGISNGHCPICRSPPHVGMSNRRFTVNPFGDLNLSDEDRTKLLDIADALVHSKFEEYEEYVSTNKRVDSTRWKKFSASGAATTYLERKKSNPDSNMPVSLMVGPLPGTLDEIMFGLVSPTLESMRIKSSYLNDFSAAAVLATIVVPTVEEPFRSVVIKWMEIDIPGASLGFLRNRDYVYLESTGIMHLKNGERVGYHLLHSVNFPQTFGLPSRIRGDMSLCAIFRQEGNDKTDCFGTGIMDPRGEMIRSMAVSGMVHATMAGLKYSYCGQMKKLAWLLEQRHAELRERGTPVLKPVCVTCSKPARKSSAIHRFSRSSTTCKLCFGVLCGSCKVSKKLSFITPDLELSQRKVRFCVKCLMEANRLDTLEAARYQFVYDQPAFLNTYGSITSSFDSSRTDSTATLSFKIIKESSHRHSAIMGKKAKSPVAAQPPLKPLHISPPPVAFDKHSCNAYEYDNLLTRSRPGVRPFPVPNIDVEQGFEAGNDGQWQVLRALDGLLCIATHHVLELVRLRRANFGLRWRDTNIERDADVAPPSCMMGPHWHLMLATWSVLCFLAAIVNILTFEKAGVVELGAGIFLSGMCLTCYALVGCSDPGIVGRIPSPLDDTYTYCDHCDSFRPEGALHCMDCRVCIEEYDHHCPWTGKCVGKGNVRYFYLWLLFLVLAFVYEVIEFTTYLLPPEGQDILDSSDDSLEIIFPILTPAPRL</sequence>
<dbReference type="InterPro" id="IPR001594">
    <property type="entry name" value="Palmitoyltrfase_DHHC"/>
</dbReference>
<evidence type="ECO:0000256" key="4">
    <source>
        <dbReference type="ARBA" id="ARBA00023136"/>
    </source>
</evidence>
<dbReference type="GO" id="GO:0016020">
    <property type="term" value="C:membrane"/>
    <property type="evidence" value="ECO:0007669"/>
    <property type="project" value="UniProtKB-SubCell"/>
</dbReference>
<accession>A0AAD9GI24</accession>
<evidence type="ECO:0000256" key="5">
    <source>
        <dbReference type="SAM" id="Phobius"/>
    </source>
</evidence>
<organism evidence="7 8">
    <name type="scientific">Phytophthora citrophthora</name>
    <dbReference type="NCBI Taxonomy" id="4793"/>
    <lineage>
        <taxon>Eukaryota</taxon>
        <taxon>Sar</taxon>
        <taxon>Stramenopiles</taxon>
        <taxon>Oomycota</taxon>
        <taxon>Peronosporomycetes</taxon>
        <taxon>Peronosporales</taxon>
        <taxon>Peronosporaceae</taxon>
        <taxon>Phytophthora</taxon>
    </lineage>
</organism>
<feature type="transmembrane region" description="Helical" evidence="5">
    <location>
        <begin position="1029"/>
        <end position="1052"/>
    </location>
</feature>
<dbReference type="Pfam" id="PF01529">
    <property type="entry name" value="DHHC"/>
    <property type="match status" value="1"/>
</dbReference>
<dbReference type="Proteomes" id="UP001259832">
    <property type="component" value="Unassembled WGS sequence"/>
</dbReference>
<keyword evidence="3 5" id="KW-1133">Transmembrane helix</keyword>
<dbReference type="PANTHER" id="PTHR13510">
    <property type="entry name" value="FYVE-FINGER-CONTAINING RAB5 EFFECTOR PROTEIN RABENOSYN-5-RELATED"/>
    <property type="match status" value="1"/>
</dbReference>
<protein>
    <submittedName>
        <fullName evidence="7">Palmitoyltransferase ZDHHC9</fullName>
    </submittedName>
</protein>
<comment type="subcellular location">
    <subcellularLocation>
        <location evidence="1">Membrane</location>
        <topology evidence="1">Multi-pass membrane protein</topology>
    </subcellularLocation>
</comment>
<evidence type="ECO:0000256" key="2">
    <source>
        <dbReference type="ARBA" id="ARBA00022692"/>
    </source>
</evidence>
<evidence type="ECO:0000259" key="6">
    <source>
        <dbReference type="Pfam" id="PF01529"/>
    </source>
</evidence>
<keyword evidence="2 5" id="KW-0812">Transmembrane</keyword>
<dbReference type="Gene3D" id="3.30.530.20">
    <property type="match status" value="2"/>
</dbReference>
<dbReference type="PROSITE" id="PS50216">
    <property type="entry name" value="DHHC"/>
    <property type="match status" value="1"/>
</dbReference>
<feature type="transmembrane region" description="Helical" evidence="5">
    <location>
        <begin position="917"/>
        <end position="937"/>
    </location>
</feature>
<feature type="domain" description="Palmitoyltransferase DHHC" evidence="6">
    <location>
        <begin position="983"/>
        <end position="1052"/>
    </location>
</feature>
<dbReference type="PANTHER" id="PTHR13510:SF44">
    <property type="entry name" value="RABENOSYN-5"/>
    <property type="match status" value="1"/>
</dbReference>
<dbReference type="InterPro" id="IPR052727">
    <property type="entry name" value="Rab4/Rab5_effector"/>
</dbReference>
<keyword evidence="8" id="KW-1185">Reference proteome</keyword>
<dbReference type="InterPro" id="IPR023393">
    <property type="entry name" value="START-like_dom_sf"/>
</dbReference>
<proteinExistence type="predicted"/>
<dbReference type="EMBL" id="JASMQC010000017">
    <property type="protein sequence ID" value="KAK1938876.1"/>
    <property type="molecule type" value="Genomic_DNA"/>
</dbReference>